<dbReference type="RefSeq" id="WP_074737078.1">
    <property type="nucleotide sequence ID" value="NZ_FNNP01000003.1"/>
</dbReference>
<accession>A0A1H2ZP52</accession>
<dbReference type="eggNOG" id="ENOG502Z914">
    <property type="taxonomic scope" value="Bacteria"/>
</dbReference>
<evidence type="ECO:0000313" key="1">
    <source>
        <dbReference type="EMBL" id="SDX18489.1"/>
    </source>
</evidence>
<keyword evidence="2" id="KW-1185">Reference proteome</keyword>
<gene>
    <name evidence="1" type="ORF">SAMN05444358_103290</name>
</gene>
<dbReference type="OrthoDB" id="7648502at2"/>
<dbReference type="EMBL" id="FNNP01000003">
    <property type="protein sequence ID" value="SDX18489.1"/>
    <property type="molecule type" value="Genomic_DNA"/>
</dbReference>
<dbReference type="AlphaFoldDB" id="A0A1H2ZP52"/>
<dbReference type="STRING" id="985054.SAMN05444358_103290"/>
<dbReference type="Proteomes" id="UP000183400">
    <property type="component" value="Unassembled WGS sequence"/>
</dbReference>
<sequence length="306" mass="34281">MDIRLDIPGGYRARIFERPGLWMQSDELDNLVADLRHVASKTLPAGDLMYGVFAGDRDRLEHSVITLISRRDDATPVAFNALALMNVDLGHRSEEVLHLGLVMVDPGLRSQGFSWVLYGLTCVLILFRNGMRPLWVSNVTQVPAVVGLVGQGFARVFPTAQTGPQERRSLLHLQLARSIMRHHRHVFGVGPDAGFDEDRFVITNAYTGGSDHLKKSFENAPKHRDQIVNEFCKDQLDYDRGDDVLQLGQMDMPTALSYFGREVPRGSLAALALAVGAAVLQRLAMPLWQWADTRRTFGILRPREQK</sequence>
<proteinExistence type="predicted"/>
<name>A0A1H2ZP52_9RHOB</name>
<organism evidence="1 2">
    <name type="scientific">Ruegeria halocynthiae</name>
    <dbReference type="NCBI Taxonomy" id="985054"/>
    <lineage>
        <taxon>Bacteria</taxon>
        <taxon>Pseudomonadati</taxon>
        <taxon>Pseudomonadota</taxon>
        <taxon>Alphaproteobacteria</taxon>
        <taxon>Rhodobacterales</taxon>
        <taxon>Roseobacteraceae</taxon>
        <taxon>Ruegeria</taxon>
    </lineage>
</organism>
<evidence type="ECO:0000313" key="2">
    <source>
        <dbReference type="Proteomes" id="UP000183400"/>
    </source>
</evidence>
<reference evidence="2" key="1">
    <citation type="submission" date="2016-10" db="EMBL/GenBank/DDBJ databases">
        <authorList>
            <person name="Varghese N."/>
            <person name="Submissions S."/>
        </authorList>
    </citation>
    <scope>NUCLEOTIDE SEQUENCE [LARGE SCALE GENOMIC DNA]</scope>
    <source>
        <strain evidence="2">DSM 27839</strain>
    </source>
</reference>
<protein>
    <submittedName>
        <fullName evidence="1">Uncharacterized protein</fullName>
    </submittedName>
</protein>